<accession>A0A444TXW8</accession>
<dbReference type="PROSITE" id="PS50157">
    <property type="entry name" value="ZINC_FINGER_C2H2_2"/>
    <property type="match status" value="7"/>
</dbReference>
<dbReference type="InterPro" id="IPR022755">
    <property type="entry name" value="Znf_C2H2_jaz"/>
</dbReference>
<dbReference type="FunFam" id="3.30.160.60:FF:000060">
    <property type="entry name" value="zinc finger protein 436"/>
    <property type="match status" value="1"/>
</dbReference>
<feature type="domain" description="C2H2-type" evidence="10">
    <location>
        <begin position="217"/>
        <end position="244"/>
    </location>
</feature>
<evidence type="ECO:0000256" key="3">
    <source>
        <dbReference type="ARBA" id="ARBA00022737"/>
    </source>
</evidence>
<keyword evidence="2" id="KW-0479">Metal-binding</keyword>
<dbReference type="PROSITE" id="PS00028">
    <property type="entry name" value="ZINC_FINGER_C2H2_1"/>
    <property type="match status" value="6"/>
</dbReference>
<feature type="domain" description="C2H2-type" evidence="10">
    <location>
        <begin position="189"/>
        <end position="216"/>
    </location>
</feature>
<keyword evidence="8" id="KW-0539">Nucleus</keyword>
<gene>
    <name evidence="11" type="ORF">EOD39_10418</name>
</gene>
<dbReference type="Pfam" id="PF00096">
    <property type="entry name" value="zf-C2H2"/>
    <property type="match status" value="6"/>
</dbReference>
<evidence type="ECO:0000259" key="10">
    <source>
        <dbReference type="PROSITE" id="PS50157"/>
    </source>
</evidence>
<dbReference type="PANTHER" id="PTHR23226:SF377">
    <property type="entry name" value="ZINC FINGER AND SCAN DOMAIN-CONTAINING PROTEIN 20"/>
    <property type="match status" value="1"/>
</dbReference>
<dbReference type="InterPro" id="IPR013087">
    <property type="entry name" value="Znf_C2H2_type"/>
</dbReference>
<evidence type="ECO:0000256" key="2">
    <source>
        <dbReference type="ARBA" id="ARBA00022723"/>
    </source>
</evidence>
<dbReference type="FunFam" id="3.30.160.60:FF:000110">
    <property type="entry name" value="Zinc finger protein-like"/>
    <property type="match status" value="1"/>
</dbReference>
<feature type="domain" description="C2H2-type" evidence="10">
    <location>
        <begin position="245"/>
        <end position="272"/>
    </location>
</feature>
<feature type="domain" description="C2H2-type" evidence="10">
    <location>
        <begin position="273"/>
        <end position="300"/>
    </location>
</feature>
<evidence type="ECO:0000313" key="12">
    <source>
        <dbReference type="Proteomes" id="UP000289886"/>
    </source>
</evidence>
<evidence type="ECO:0000313" key="11">
    <source>
        <dbReference type="EMBL" id="RXM27729.1"/>
    </source>
</evidence>
<keyword evidence="7" id="KW-0804">Transcription</keyword>
<dbReference type="FunFam" id="3.30.160.60:FF:000671">
    <property type="entry name" value="Zinc finger protein 26"/>
    <property type="match status" value="1"/>
</dbReference>
<evidence type="ECO:0000256" key="4">
    <source>
        <dbReference type="ARBA" id="ARBA00022771"/>
    </source>
</evidence>
<evidence type="ECO:0000256" key="9">
    <source>
        <dbReference type="PROSITE-ProRule" id="PRU00042"/>
    </source>
</evidence>
<dbReference type="GO" id="GO:0000978">
    <property type="term" value="F:RNA polymerase II cis-regulatory region sequence-specific DNA binding"/>
    <property type="evidence" value="ECO:0007669"/>
    <property type="project" value="TreeGrafter"/>
</dbReference>
<dbReference type="GO" id="GO:0000981">
    <property type="term" value="F:DNA-binding transcription factor activity, RNA polymerase II-specific"/>
    <property type="evidence" value="ECO:0007669"/>
    <property type="project" value="TreeGrafter"/>
</dbReference>
<organism evidence="11 12">
    <name type="scientific">Acipenser ruthenus</name>
    <name type="common">Sterlet sturgeon</name>
    <dbReference type="NCBI Taxonomy" id="7906"/>
    <lineage>
        <taxon>Eukaryota</taxon>
        <taxon>Metazoa</taxon>
        <taxon>Chordata</taxon>
        <taxon>Craniata</taxon>
        <taxon>Vertebrata</taxon>
        <taxon>Euteleostomi</taxon>
        <taxon>Actinopterygii</taxon>
        <taxon>Chondrostei</taxon>
        <taxon>Acipenseriformes</taxon>
        <taxon>Acipenseridae</taxon>
        <taxon>Acipenser</taxon>
    </lineage>
</organism>
<sequence length="357" mass="40408">MSDKEGEALCSGGADLLESSANHDGQHIMQGEHEMENHHLYIHCEHDSLDINEENYTLACQDCEQEEHEVMAGGLLHKYSDCVGAFPEYAVPKPVVELTADPSNHQDSRITKGQQSKALSRQSQIPLITVTTFICGDCGNNFVRKSDFVVHRRIHTGERPYECSFCGKGFYQASMVRRHERTHTGEKPYRCSECDKCFARSTSLLIHQNTHTGERPFECPFCQKTFSDPSTLQQHRKGHMGLKPFLCGICGKSFSQSSSYTFHKATHTNERPFKCSQCGKAFIRSTALLKHRQTHVPKSFSCEECGKTFPKLSGLRSHQRMHKQGRKIEKELLSCQERKLSSLNPQDCCFINQQGSS</sequence>
<keyword evidence="12" id="KW-1185">Reference proteome</keyword>
<name>A0A444TXW8_ACIRT</name>
<dbReference type="SMART" id="SM00355">
    <property type="entry name" value="ZnF_C2H2"/>
    <property type="match status" value="7"/>
</dbReference>
<evidence type="ECO:0000256" key="5">
    <source>
        <dbReference type="ARBA" id="ARBA00022833"/>
    </source>
</evidence>
<feature type="domain" description="C2H2-type" evidence="10">
    <location>
        <begin position="133"/>
        <end position="160"/>
    </location>
</feature>
<keyword evidence="3" id="KW-0677">Repeat</keyword>
<dbReference type="SUPFAM" id="SSF57667">
    <property type="entry name" value="beta-beta-alpha zinc fingers"/>
    <property type="match status" value="4"/>
</dbReference>
<dbReference type="FunFam" id="3.30.160.60:FF:000184">
    <property type="entry name" value="Zinc finger protein 333"/>
    <property type="match status" value="1"/>
</dbReference>
<comment type="subcellular location">
    <subcellularLocation>
        <location evidence="1">Nucleus</location>
    </subcellularLocation>
</comment>
<dbReference type="FunFam" id="3.30.160.60:FF:001119">
    <property type="entry name" value="zinc finger protein 408"/>
    <property type="match status" value="1"/>
</dbReference>
<dbReference type="AlphaFoldDB" id="A0A444TXW8"/>
<dbReference type="GO" id="GO:0008270">
    <property type="term" value="F:zinc ion binding"/>
    <property type="evidence" value="ECO:0007669"/>
    <property type="project" value="UniProtKB-KW"/>
</dbReference>
<dbReference type="PANTHER" id="PTHR23226">
    <property type="entry name" value="ZINC FINGER AND SCAN DOMAIN-CONTAINING"/>
    <property type="match status" value="1"/>
</dbReference>
<protein>
    <submittedName>
        <fullName evidence="11">Endothelial zinc finger protein induced by tumor necrosis factor alpha</fullName>
    </submittedName>
</protein>
<dbReference type="InterPro" id="IPR036236">
    <property type="entry name" value="Znf_C2H2_sf"/>
</dbReference>
<dbReference type="Pfam" id="PF12171">
    <property type="entry name" value="zf-C2H2_jaz"/>
    <property type="match status" value="1"/>
</dbReference>
<keyword evidence="5" id="KW-0862">Zinc</keyword>
<dbReference type="GO" id="GO:0005634">
    <property type="term" value="C:nucleus"/>
    <property type="evidence" value="ECO:0007669"/>
    <property type="project" value="UniProtKB-SubCell"/>
</dbReference>
<dbReference type="FunFam" id="3.30.160.60:FF:000358">
    <property type="entry name" value="zinc finger protein 24"/>
    <property type="match status" value="1"/>
</dbReference>
<keyword evidence="6" id="KW-0805">Transcription regulation</keyword>
<evidence type="ECO:0000256" key="1">
    <source>
        <dbReference type="ARBA" id="ARBA00004123"/>
    </source>
</evidence>
<evidence type="ECO:0000256" key="8">
    <source>
        <dbReference type="ARBA" id="ARBA00023242"/>
    </source>
</evidence>
<comment type="caution">
    <text evidence="11">The sequence shown here is derived from an EMBL/GenBank/DDBJ whole genome shotgun (WGS) entry which is preliminary data.</text>
</comment>
<proteinExistence type="predicted"/>
<dbReference type="EMBL" id="SCEB01215780">
    <property type="protein sequence ID" value="RXM27729.1"/>
    <property type="molecule type" value="Genomic_DNA"/>
</dbReference>
<feature type="domain" description="C2H2-type" evidence="10">
    <location>
        <begin position="161"/>
        <end position="188"/>
    </location>
</feature>
<reference evidence="11 12" key="1">
    <citation type="submission" date="2019-01" db="EMBL/GenBank/DDBJ databases">
        <title>Draft Genome and Complete Hox-Cluster Characterization of the Sterlet Sturgeon (Acipenser ruthenus).</title>
        <authorList>
            <person name="Wei Q."/>
        </authorList>
    </citation>
    <scope>NUCLEOTIDE SEQUENCE [LARGE SCALE GENOMIC DNA]</scope>
    <source>
        <strain evidence="11">WHYD16114868_AA</strain>
        <tissue evidence="11">Blood</tissue>
    </source>
</reference>
<dbReference type="FunFam" id="3.30.160.60:FF:000557">
    <property type="entry name" value="zinc finger and SCAN domain-containing protein 29"/>
    <property type="match status" value="1"/>
</dbReference>
<feature type="domain" description="C2H2-type" evidence="10">
    <location>
        <begin position="300"/>
        <end position="327"/>
    </location>
</feature>
<keyword evidence="4 9" id="KW-0863">Zinc-finger</keyword>
<evidence type="ECO:0000256" key="6">
    <source>
        <dbReference type="ARBA" id="ARBA00023015"/>
    </source>
</evidence>
<evidence type="ECO:0000256" key="7">
    <source>
        <dbReference type="ARBA" id="ARBA00023163"/>
    </source>
</evidence>
<dbReference type="Gene3D" id="3.30.160.60">
    <property type="entry name" value="Classic Zinc Finger"/>
    <property type="match status" value="7"/>
</dbReference>
<dbReference type="Proteomes" id="UP000289886">
    <property type="component" value="Unassembled WGS sequence"/>
</dbReference>